<dbReference type="EMBL" id="CP014672">
    <property type="protein sequence ID" value="ANW98218.1"/>
    <property type="molecule type" value="Genomic_DNA"/>
</dbReference>
<dbReference type="Pfam" id="PF04309">
    <property type="entry name" value="G3P_antiterm"/>
    <property type="match status" value="1"/>
</dbReference>
<evidence type="ECO:0000313" key="1">
    <source>
        <dbReference type="EMBL" id="ANW98218.1"/>
    </source>
</evidence>
<gene>
    <name evidence="1" type="ORF">CSTERTH_03780</name>
</gene>
<dbReference type="SUPFAM" id="SSF110391">
    <property type="entry name" value="GlpP-like"/>
    <property type="match status" value="1"/>
</dbReference>
<dbReference type="Proteomes" id="UP000092971">
    <property type="component" value="Chromosome"/>
</dbReference>
<name>A0A1B1YBU8_THEST</name>
<dbReference type="PANTHER" id="PTHR35787">
    <property type="entry name" value="GLYCEROL UPTAKE OPERON ANTITERMINATOR REGULATORY PROTEIN"/>
    <property type="match status" value="1"/>
</dbReference>
<dbReference type="InterPro" id="IPR013785">
    <property type="entry name" value="Aldolase_TIM"/>
</dbReference>
<dbReference type="PANTHER" id="PTHR35787:SF1">
    <property type="entry name" value="GLYCEROL UPTAKE OPERON ANTITERMINATOR REGULATORY PROTEIN"/>
    <property type="match status" value="1"/>
</dbReference>
<dbReference type="GO" id="GO:0006355">
    <property type="term" value="P:regulation of DNA-templated transcription"/>
    <property type="evidence" value="ECO:0007669"/>
    <property type="project" value="InterPro"/>
</dbReference>
<dbReference type="AlphaFoldDB" id="A0A1B1YBU8"/>
<protein>
    <submittedName>
        <fullName evidence="1">Antiterminator</fullName>
    </submittedName>
</protein>
<dbReference type="RefSeq" id="WP_015358509.1">
    <property type="nucleotide sequence ID" value="NZ_CP014672.1"/>
</dbReference>
<evidence type="ECO:0000313" key="2">
    <source>
        <dbReference type="Proteomes" id="UP000092971"/>
    </source>
</evidence>
<dbReference type="PIRSF" id="PIRSF016897">
    <property type="entry name" value="GlpP"/>
    <property type="match status" value="1"/>
</dbReference>
<organism evidence="1 2">
    <name type="scientific">Thermoclostridium stercorarium subsp. thermolacticum DSM 2910</name>
    <dbReference type="NCBI Taxonomy" id="1121336"/>
    <lineage>
        <taxon>Bacteria</taxon>
        <taxon>Bacillati</taxon>
        <taxon>Bacillota</taxon>
        <taxon>Clostridia</taxon>
        <taxon>Eubacteriales</taxon>
        <taxon>Oscillospiraceae</taxon>
        <taxon>Thermoclostridium</taxon>
    </lineage>
</organism>
<dbReference type="GO" id="GO:0006071">
    <property type="term" value="P:glycerol metabolic process"/>
    <property type="evidence" value="ECO:0007669"/>
    <property type="project" value="InterPro"/>
</dbReference>
<dbReference type="Gene3D" id="3.20.20.70">
    <property type="entry name" value="Aldolase class I"/>
    <property type="match status" value="1"/>
</dbReference>
<reference evidence="1 2" key="1">
    <citation type="submission" date="2016-02" db="EMBL/GenBank/DDBJ databases">
        <title>Comparison of Clostridium stercorarium subspecies using comparative genomics and transcriptomics.</title>
        <authorList>
            <person name="Schellenberg J."/>
            <person name="Thallinger G."/>
            <person name="Levin D.B."/>
            <person name="Zhang X."/>
            <person name="Alvare G."/>
            <person name="Fristensky B."/>
            <person name="Sparling R."/>
        </authorList>
    </citation>
    <scope>NUCLEOTIDE SEQUENCE [LARGE SCALE GENOMIC DNA]</scope>
    <source>
        <strain evidence="1 2">DSM 2910</strain>
    </source>
</reference>
<proteinExistence type="predicted"/>
<accession>A0A1B1YBU8</accession>
<dbReference type="InterPro" id="IPR006699">
    <property type="entry name" value="GlpP"/>
</dbReference>
<dbReference type="OrthoDB" id="9799580at2"/>
<sequence>MKHEEIISKIEQNPIIAAVRNENLLQKAINSPVSTIFLLHASIFNIKTMVDAIKKAGKHAVIHIDFLEGIGRDNSAIDYICDVIQPDGIISTKNNNIKYAADRGMFTIQRFFLIDSMSYDTSVKTANAVKPHMVEVLPGIMPKIIKRITQQLPMPVIAGGLVETKEDVIEILNSGAIAVSTGTDRLWEL</sequence>